<dbReference type="RefSeq" id="XP_011636936.2">
    <property type="nucleotide sequence ID" value="XM_011638634.2"/>
</dbReference>
<name>A0A6I9WD35_9HYME</name>
<evidence type="ECO:0000256" key="1">
    <source>
        <dbReference type="SAM" id="Coils"/>
    </source>
</evidence>
<dbReference type="KEGG" id="pbar:105427076"/>
<proteinExistence type="predicted"/>
<dbReference type="GeneID" id="105427076"/>
<organism evidence="2 3">
    <name type="scientific">Pogonomyrmex barbatus</name>
    <name type="common">red harvester ant</name>
    <dbReference type="NCBI Taxonomy" id="144034"/>
    <lineage>
        <taxon>Eukaryota</taxon>
        <taxon>Metazoa</taxon>
        <taxon>Ecdysozoa</taxon>
        <taxon>Arthropoda</taxon>
        <taxon>Hexapoda</taxon>
        <taxon>Insecta</taxon>
        <taxon>Pterygota</taxon>
        <taxon>Neoptera</taxon>
        <taxon>Endopterygota</taxon>
        <taxon>Hymenoptera</taxon>
        <taxon>Apocrita</taxon>
        <taxon>Aculeata</taxon>
        <taxon>Formicoidea</taxon>
        <taxon>Formicidae</taxon>
        <taxon>Myrmicinae</taxon>
        <taxon>Pogonomyrmex</taxon>
    </lineage>
</organism>
<keyword evidence="2" id="KW-1185">Reference proteome</keyword>
<dbReference type="Proteomes" id="UP000504615">
    <property type="component" value="Unplaced"/>
</dbReference>
<reference evidence="3" key="1">
    <citation type="submission" date="2025-08" db="UniProtKB">
        <authorList>
            <consortium name="RefSeq"/>
        </authorList>
    </citation>
    <scope>IDENTIFICATION</scope>
</reference>
<gene>
    <name evidence="3" type="primary">LOC105427076</name>
</gene>
<feature type="coiled-coil region" evidence="1">
    <location>
        <begin position="108"/>
        <end position="135"/>
    </location>
</feature>
<dbReference type="AlphaFoldDB" id="A0A6I9WD35"/>
<dbReference type="OrthoDB" id="7687098at2759"/>
<evidence type="ECO:0000313" key="2">
    <source>
        <dbReference type="Proteomes" id="UP000504615"/>
    </source>
</evidence>
<sequence length="241" mass="27510">MRFKSVCQSHPLLSIVPAGIIRALSSAEQRMEKSFTSLSNYFNRLRYKAREIDEGIERLAETWKSHLLIGGYAERTAETDAHLEKLWESIRSTDNAIEKFQSELEPSLEETDQLLEESQALYEDIKEKCDNLDIVLAEYGYHYEENNIGEENHSQNDSKDCTIHGEVEVEFTPDLTWKCKTKSRDSSSSNTNQKNSTIKGIATPVIKSLQSVLQSEAFYTKESFSDASIQESDHSKQITKI</sequence>
<accession>A0A6I9WD35</accession>
<evidence type="ECO:0000313" key="3">
    <source>
        <dbReference type="RefSeq" id="XP_011636936.2"/>
    </source>
</evidence>
<protein>
    <submittedName>
        <fullName evidence="3">Uncharacterized protein LOC105427076</fullName>
    </submittedName>
</protein>
<keyword evidence="1" id="KW-0175">Coiled coil</keyword>